<name>A0ABD3XHQ7_SINWO</name>
<dbReference type="Proteomes" id="UP001634394">
    <property type="component" value="Unassembled WGS sequence"/>
</dbReference>
<dbReference type="InterPro" id="IPR036179">
    <property type="entry name" value="Ig-like_dom_sf"/>
</dbReference>
<dbReference type="InterPro" id="IPR013783">
    <property type="entry name" value="Ig-like_fold"/>
</dbReference>
<keyword evidence="5" id="KW-0812">Transmembrane</keyword>
<keyword evidence="9" id="KW-1185">Reference proteome</keyword>
<evidence type="ECO:0000256" key="5">
    <source>
        <dbReference type="SAM" id="Phobius"/>
    </source>
</evidence>
<dbReference type="AlphaFoldDB" id="A0ABD3XHQ7"/>
<keyword evidence="4" id="KW-0393">Immunoglobulin domain</keyword>
<evidence type="ECO:0000256" key="1">
    <source>
        <dbReference type="ARBA" id="ARBA00022729"/>
    </source>
</evidence>
<keyword evidence="3" id="KW-0325">Glycoprotein</keyword>
<dbReference type="PROSITE" id="PS50835">
    <property type="entry name" value="IG_LIKE"/>
    <property type="match status" value="2"/>
</dbReference>
<evidence type="ECO:0000313" key="9">
    <source>
        <dbReference type="Proteomes" id="UP001634394"/>
    </source>
</evidence>
<dbReference type="PANTHER" id="PTHR44337">
    <property type="entry name" value="CARCINOEMBRYONIC ANTIGEN-RELATED CELL ADHESION MOLECULE 8"/>
    <property type="match status" value="1"/>
</dbReference>
<dbReference type="Gene3D" id="2.60.40.10">
    <property type="entry name" value="Immunoglobulins"/>
    <property type="match status" value="1"/>
</dbReference>
<evidence type="ECO:0000313" key="8">
    <source>
        <dbReference type="EMBL" id="KAL3885620.1"/>
    </source>
</evidence>
<accession>A0ABD3XHQ7</accession>
<evidence type="ECO:0000256" key="4">
    <source>
        <dbReference type="ARBA" id="ARBA00023319"/>
    </source>
</evidence>
<evidence type="ECO:0000256" key="2">
    <source>
        <dbReference type="ARBA" id="ARBA00023157"/>
    </source>
</evidence>
<dbReference type="SUPFAM" id="SSF48726">
    <property type="entry name" value="Immunoglobulin"/>
    <property type="match status" value="2"/>
</dbReference>
<organism evidence="8 9">
    <name type="scientific">Sinanodonta woodiana</name>
    <name type="common">Chinese pond mussel</name>
    <name type="synonym">Anodonta woodiana</name>
    <dbReference type="NCBI Taxonomy" id="1069815"/>
    <lineage>
        <taxon>Eukaryota</taxon>
        <taxon>Metazoa</taxon>
        <taxon>Spiralia</taxon>
        <taxon>Lophotrochozoa</taxon>
        <taxon>Mollusca</taxon>
        <taxon>Bivalvia</taxon>
        <taxon>Autobranchia</taxon>
        <taxon>Heteroconchia</taxon>
        <taxon>Palaeoheterodonta</taxon>
        <taxon>Unionida</taxon>
        <taxon>Unionoidea</taxon>
        <taxon>Unionidae</taxon>
        <taxon>Unioninae</taxon>
        <taxon>Sinanodonta</taxon>
    </lineage>
</organism>
<gene>
    <name evidence="8" type="ORF">ACJMK2_025670</name>
</gene>
<keyword evidence="1 6" id="KW-0732">Signal</keyword>
<keyword evidence="5" id="KW-0472">Membrane</keyword>
<evidence type="ECO:0000256" key="3">
    <source>
        <dbReference type="ARBA" id="ARBA00023180"/>
    </source>
</evidence>
<feature type="domain" description="Ig-like" evidence="7">
    <location>
        <begin position="214"/>
        <end position="294"/>
    </location>
</feature>
<dbReference type="InterPro" id="IPR007110">
    <property type="entry name" value="Ig-like_dom"/>
</dbReference>
<keyword evidence="2" id="KW-1015">Disulfide bond</keyword>
<feature type="chain" id="PRO_5044845951" description="Ig-like domain-containing protein" evidence="6">
    <location>
        <begin position="17"/>
        <end position="456"/>
    </location>
</feature>
<feature type="signal peptide" evidence="6">
    <location>
        <begin position="1"/>
        <end position="16"/>
    </location>
</feature>
<evidence type="ECO:0000259" key="7">
    <source>
        <dbReference type="PROSITE" id="PS50835"/>
    </source>
</evidence>
<dbReference type="PANTHER" id="PTHR44337:SF20">
    <property type="entry name" value="CARCINOEMBRYONIC ANTIGEN-RELATED CELL ADHESION MOLECULE 5-RELATED"/>
    <property type="match status" value="1"/>
</dbReference>
<keyword evidence="5" id="KW-1133">Transmembrane helix</keyword>
<feature type="domain" description="Ig-like" evidence="7">
    <location>
        <begin position="131"/>
        <end position="196"/>
    </location>
</feature>
<reference evidence="8 9" key="1">
    <citation type="submission" date="2024-11" db="EMBL/GenBank/DDBJ databases">
        <title>Chromosome-level genome assembly of the freshwater bivalve Anodonta woodiana.</title>
        <authorList>
            <person name="Chen X."/>
        </authorList>
    </citation>
    <scope>NUCLEOTIDE SEQUENCE [LARGE SCALE GENOMIC DNA]</scope>
    <source>
        <strain evidence="8">MN2024</strain>
        <tissue evidence="8">Gills</tissue>
    </source>
</reference>
<sequence>MTWNVIVSYVFCSCMAHVYTSDGRTVQGIKGRNVSLSWTFHSMMKDIVVVNRGSESVVRVWLSKNNFVPQKKDDRFQFIVDKRVNNTVTFTINIMNVTENDAGNYEVERQWDSETFNDIIVLYIMDESAIPRIEMTRYNSLESSIYLQCRSSSNFTKVHWKLNGSLIGSRNRYSQNANMISIKNLTVNDSFNLYTCGELGMQFESDPYRLNYGPKEIVFNAFDNANEVNEFETIVRFCSANCFPPCDIVWIDTNAETMIHGAELKLVNLTIDVNYTCQATNPINSKDTISKTISIKVKSDNPTTRYLLYTALGIGVLLAVGVSSYLMYKRRACFSLDRASYGTYLTQVCRCSEGEYQREVTSSGNYWTIVTNASGMMSTVIDAHSKHCQTPIPIYKRNVPRHDSLQQSVSNSSLNVPIEMETYMEPIHSSSADPVDYIHPFHSSISSTVCVKRRTI</sequence>
<comment type="caution">
    <text evidence="8">The sequence shown here is derived from an EMBL/GenBank/DDBJ whole genome shotgun (WGS) entry which is preliminary data.</text>
</comment>
<dbReference type="EMBL" id="JBJQND010000002">
    <property type="protein sequence ID" value="KAL3885620.1"/>
    <property type="molecule type" value="Genomic_DNA"/>
</dbReference>
<feature type="transmembrane region" description="Helical" evidence="5">
    <location>
        <begin position="306"/>
        <end position="328"/>
    </location>
</feature>
<dbReference type="InterPro" id="IPR052598">
    <property type="entry name" value="IgSF_CEA-related"/>
</dbReference>
<evidence type="ECO:0000256" key="6">
    <source>
        <dbReference type="SAM" id="SignalP"/>
    </source>
</evidence>
<protein>
    <recommendedName>
        <fullName evidence="7">Ig-like domain-containing protein</fullName>
    </recommendedName>
</protein>
<proteinExistence type="predicted"/>